<dbReference type="PANTHER" id="PTHR23531">
    <property type="entry name" value="QUINOLENE RESISTANCE PROTEIN NORA"/>
    <property type="match status" value="1"/>
</dbReference>
<dbReference type="InterPro" id="IPR020846">
    <property type="entry name" value="MFS_dom"/>
</dbReference>
<reference evidence="6 7" key="1">
    <citation type="submission" date="2023-05" db="EMBL/GenBank/DDBJ databases">
        <title>Novel species of genus Flectobacillus isolated from stream in China.</title>
        <authorList>
            <person name="Lu H."/>
        </authorList>
    </citation>
    <scope>NUCLEOTIDE SEQUENCE [LARGE SCALE GENOMIC DNA]</scope>
    <source>
        <strain evidence="6 7">LFS242W</strain>
    </source>
</reference>
<dbReference type="Proteomes" id="UP001225761">
    <property type="component" value="Unassembled WGS sequence"/>
</dbReference>
<evidence type="ECO:0000256" key="3">
    <source>
        <dbReference type="ARBA" id="ARBA00023136"/>
    </source>
</evidence>
<feature type="transmembrane region" description="Helical" evidence="4">
    <location>
        <begin position="176"/>
        <end position="202"/>
    </location>
</feature>
<dbReference type="SUPFAM" id="SSF103473">
    <property type="entry name" value="MFS general substrate transporter"/>
    <property type="match status" value="1"/>
</dbReference>
<evidence type="ECO:0000256" key="4">
    <source>
        <dbReference type="SAM" id="Phobius"/>
    </source>
</evidence>
<comment type="caution">
    <text evidence="6">The sequence shown here is derived from an EMBL/GenBank/DDBJ whole genome shotgun (WGS) entry which is preliminary data.</text>
</comment>
<sequence>MDINLLNQENTLSRNLFIIFSIIFFEFLIMGISLGTLPDFVHNQLHYGNITVGLVVGIQYVATLLTRHLAGKSSDTKGGVYSVKIGLFLSSLSGLFYLFAFLCATIPTLSLGLIIIGRILLGIGESFLVIGIFAWGFVLVGPKNTGKVMVWNGLGMHGGMALGAPLGILLSTKLGLGVTFGTVACIPIISYLIAQLLPLIPLPQLEKRLPFYQAIGLVWRSGTGLAVASIGFSGIASFITLYFAQKGWEKASLALSAFGAGYIIMRLFFAHYPDKFGGARVAVACLTIEIIGQSLLWQAPNGILAILGSILTGCGMSLIFPSFGKIAIRSIPTENRGMAMAAYNAFFDLGMGLTAPIAGLVAGGVHYEYIYLFGALAACIGLLIAILELNKEKQAIQLEHERNR</sequence>
<feature type="transmembrane region" description="Helical" evidence="4">
    <location>
        <begin position="303"/>
        <end position="320"/>
    </location>
</feature>
<feature type="transmembrane region" description="Helical" evidence="4">
    <location>
        <begin position="87"/>
        <end position="109"/>
    </location>
</feature>
<feature type="transmembrane region" description="Helical" evidence="4">
    <location>
        <begin position="115"/>
        <end position="138"/>
    </location>
</feature>
<evidence type="ECO:0000313" key="6">
    <source>
        <dbReference type="EMBL" id="MDI9872935.1"/>
    </source>
</evidence>
<feature type="transmembrane region" description="Helical" evidence="4">
    <location>
        <begin position="150"/>
        <end position="170"/>
    </location>
</feature>
<feature type="transmembrane region" description="Helical" evidence="4">
    <location>
        <begin position="46"/>
        <end position="66"/>
    </location>
</feature>
<feature type="transmembrane region" description="Helical" evidence="4">
    <location>
        <begin position="341"/>
        <end position="363"/>
    </location>
</feature>
<dbReference type="NCBIfam" id="NF003477">
    <property type="entry name" value="PRK05122.1"/>
    <property type="match status" value="1"/>
</dbReference>
<dbReference type="EMBL" id="JASHIE010000001">
    <property type="protein sequence ID" value="MDI9872935.1"/>
    <property type="molecule type" value="Genomic_DNA"/>
</dbReference>
<dbReference type="Gene3D" id="1.20.1250.20">
    <property type="entry name" value="MFS general substrate transporter like domains"/>
    <property type="match status" value="1"/>
</dbReference>
<name>A0ABT6YW20_9BACT</name>
<feature type="transmembrane region" description="Helical" evidence="4">
    <location>
        <begin position="281"/>
        <end position="297"/>
    </location>
</feature>
<protein>
    <submittedName>
        <fullName evidence="6">MFS transporter</fullName>
    </submittedName>
</protein>
<keyword evidence="7" id="KW-1185">Reference proteome</keyword>
<feature type="transmembrane region" description="Helical" evidence="4">
    <location>
        <begin position="369"/>
        <end position="387"/>
    </location>
</feature>
<keyword evidence="3 4" id="KW-0472">Membrane</keyword>
<keyword evidence="1 4" id="KW-0812">Transmembrane</keyword>
<dbReference type="RefSeq" id="WP_283380189.1">
    <property type="nucleotide sequence ID" value="NZ_JASHIE010000001.1"/>
</dbReference>
<feature type="transmembrane region" description="Helical" evidence="4">
    <location>
        <begin position="12"/>
        <end position="34"/>
    </location>
</feature>
<gene>
    <name evidence="6" type="ORF">QM481_00250</name>
</gene>
<dbReference type="PANTHER" id="PTHR23531:SF1">
    <property type="entry name" value="QUINOLENE RESISTANCE PROTEIN NORA"/>
    <property type="match status" value="1"/>
</dbReference>
<evidence type="ECO:0000256" key="2">
    <source>
        <dbReference type="ARBA" id="ARBA00022989"/>
    </source>
</evidence>
<dbReference type="InterPro" id="IPR052714">
    <property type="entry name" value="MFS_Exporter"/>
</dbReference>
<proteinExistence type="predicted"/>
<organism evidence="6 7">
    <name type="scientific">Flectobacillus rivi</name>
    <dbReference type="NCBI Taxonomy" id="2984209"/>
    <lineage>
        <taxon>Bacteria</taxon>
        <taxon>Pseudomonadati</taxon>
        <taxon>Bacteroidota</taxon>
        <taxon>Cytophagia</taxon>
        <taxon>Cytophagales</taxon>
        <taxon>Flectobacillaceae</taxon>
        <taxon>Flectobacillus</taxon>
    </lineage>
</organism>
<evidence type="ECO:0000256" key="1">
    <source>
        <dbReference type="ARBA" id="ARBA00022692"/>
    </source>
</evidence>
<keyword evidence="2 4" id="KW-1133">Transmembrane helix</keyword>
<feature type="transmembrane region" description="Helical" evidence="4">
    <location>
        <begin position="251"/>
        <end position="269"/>
    </location>
</feature>
<feature type="transmembrane region" description="Helical" evidence="4">
    <location>
        <begin position="223"/>
        <end position="245"/>
    </location>
</feature>
<dbReference type="PROSITE" id="PS50850">
    <property type="entry name" value="MFS"/>
    <property type="match status" value="1"/>
</dbReference>
<evidence type="ECO:0000313" key="7">
    <source>
        <dbReference type="Proteomes" id="UP001225761"/>
    </source>
</evidence>
<dbReference type="InterPro" id="IPR011701">
    <property type="entry name" value="MFS"/>
</dbReference>
<evidence type="ECO:0000259" key="5">
    <source>
        <dbReference type="PROSITE" id="PS50850"/>
    </source>
</evidence>
<dbReference type="NCBIfam" id="NF009048">
    <property type="entry name" value="PRK12382.1"/>
    <property type="match status" value="1"/>
</dbReference>
<dbReference type="InterPro" id="IPR036259">
    <property type="entry name" value="MFS_trans_sf"/>
</dbReference>
<feature type="domain" description="Major facilitator superfamily (MFS) profile" evidence="5">
    <location>
        <begin position="209"/>
        <end position="404"/>
    </location>
</feature>
<dbReference type="Pfam" id="PF07690">
    <property type="entry name" value="MFS_1"/>
    <property type="match status" value="1"/>
</dbReference>
<accession>A0ABT6YW20</accession>